<accession>A0A077M4F1</accession>
<evidence type="ECO:0000313" key="1">
    <source>
        <dbReference type="EMBL" id="CCI52126.1"/>
    </source>
</evidence>
<gene>
    <name evidence="1" type="ORF">BN13_1470005</name>
</gene>
<evidence type="ECO:0000313" key="2">
    <source>
        <dbReference type="Proteomes" id="UP000035720"/>
    </source>
</evidence>
<dbReference type="Proteomes" id="UP000035720">
    <property type="component" value="Unassembled WGS sequence"/>
</dbReference>
<proteinExistence type="predicted"/>
<sequence>MLKFQDARAFQHPPIVLLVCNNKCTE</sequence>
<name>A0A077M4F1_9MICO</name>
<dbReference type="EMBL" id="CAJC01000054">
    <property type="protein sequence ID" value="CCI52126.1"/>
    <property type="molecule type" value="Genomic_DNA"/>
</dbReference>
<organism evidence="1 2">
    <name type="scientific">Nostocoides jenkinsii Ben 74</name>
    <dbReference type="NCBI Taxonomy" id="1193518"/>
    <lineage>
        <taxon>Bacteria</taxon>
        <taxon>Bacillati</taxon>
        <taxon>Actinomycetota</taxon>
        <taxon>Actinomycetes</taxon>
        <taxon>Micrococcales</taxon>
        <taxon>Intrasporangiaceae</taxon>
        <taxon>Nostocoides</taxon>
    </lineage>
</organism>
<comment type="caution">
    <text evidence="1">The sequence shown here is derived from an EMBL/GenBank/DDBJ whole genome shotgun (WGS) entry which is preliminary data.</text>
</comment>
<protein>
    <submittedName>
        <fullName evidence="1">Uncharacterized protein</fullName>
    </submittedName>
</protein>
<dbReference type="STRING" id="1193518.BN13_1470005"/>
<keyword evidence="2" id="KW-1185">Reference proteome</keyword>
<reference evidence="1 2" key="1">
    <citation type="journal article" date="2013" name="ISME J.">
        <title>A metabolic model for members of the genus Tetrasphaera involved in enhanced biological phosphorus removal.</title>
        <authorList>
            <person name="Kristiansen R."/>
            <person name="Nguyen H.T.T."/>
            <person name="Saunders A.M."/>
            <person name="Nielsen J.L."/>
            <person name="Wimmer R."/>
            <person name="Le V.Q."/>
            <person name="McIlroy S.J."/>
            <person name="Petrovski S."/>
            <person name="Seviour R.J."/>
            <person name="Calteau A."/>
            <person name="Nielsen K.L."/>
            <person name="Nielsen P.H."/>
        </authorList>
    </citation>
    <scope>NUCLEOTIDE SEQUENCE [LARGE SCALE GENOMIC DNA]</scope>
    <source>
        <strain evidence="1 2">Ben 74</strain>
    </source>
</reference>
<dbReference type="AlphaFoldDB" id="A0A077M4F1"/>